<evidence type="ECO:0000256" key="1">
    <source>
        <dbReference type="SAM" id="MobiDB-lite"/>
    </source>
</evidence>
<feature type="compositionally biased region" description="Basic and acidic residues" evidence="1">
    <location>
        <begin position="15"/>
        <end position="24"/>
    </location>
</feature>
<comment type="caution">
    <text evidence="2">The sequence shown here is derived from an EMBL/GenBank/DDBJ whole genome shotgun (WGS) entry which is preliminary data.</text>
</comment>
<evidence type="ECO:0000313" key="3">
    <source>
        <dbReference type="Proteomes" id="UP001153269"/>
    </source>
</evidence>
<proteinExistence type="predicted"/>
<protein>
    <submittedName>
        <fullName evidence="2">Uncharacterized protein</fullName>
    </submittedName>
</protein>
<organism evidence="2 3">
    <name type="scientific">Pleuronectes platessa</name>
    <name type="common">European plaice</name>
    <dbReference type="NCBI Taxonomy" id="8262"/>
    <lineage>
        <taxon>Eukaryota</taxon>
        <taxon>Metazoa</taxon>
        <taxon>Chordata</taxon>
        <taxon>Craniata</taxon>
        <taxon>Vertebrata</taxon>
        <taxon>Euteleostomi</taxon>
        <taxon>Actinopterygii</taxon>
        <taxon>Neopterygii</taxon>
        <taxon>Teleostei</taxon>
        <taxon>Neoteleostei</taxon>
        <taxon>Acanthomorphata</taxon>
        <taxon>Carangaria</taxon>
        <taxon>Pleuronectiformes</taxon>
        <taxon>Pleuronectoidei</taxon>
        <taxon>Pleuronectidae</taxon>
        <taxon>Pleuronectes</taxon>
    </lineage>
</organism>
<evidence type="ECO:0000313" key="2">
    <source>
        <dbReference type="EMBL" id="CAB1461005.1"/>
    </source>
</evidence>
<feature type="region of interest" description="Disordered" evidence="1">
    <location>
        <begin position="1"/>
        <end position="29"/>
    </location>
</feature>
<dbReference type="EMBL" id="CADEAL010004502">
    <property type="protein sequence ID" value="CAB1461005.1"/>
    <property type="molecule type" value="Genomic_DNA"/>
</dbReference>
<gene>
    <name evidence="2" type="ORF">PLEPLA_LOCUS48880</name>
</gene>
<accession>A0A9N7W5T5</accession>
<name>A0A9N7W5T5_PLEPL</name>
<dbReference type="Proteomes" id="UP001153269">
    <property type="component" value="Unassembled WGS sequence"/>
</dbReference>
<keyword evidence="3" id="KW-1185">Reference proteome</keyword>
<dbReference type="AlphaFoldDB" id="A0A9N7W5T5"/>
<sequence length="106" mass="11379">MEKLVEGMTHTKFISSKDTEEAEQRQSTWALGGESGLVGKLAGKHGGDMVDLDQWEGHLGFQMSRAGIYGGISQLALAPTVTFILQSGMSEPAASCQLPIYPHISE</sequence>
<reference evidence="2" key="1">
    <citation type="submission" date="2020-03" db="EMBL/GenBank/DDBJ databases">
        <authorList>
            <person name="Weist P."/>
        </authorList>
    </citation>
    <scope>NUCLEOTIDE SEQUENCE</scope>
</reference>